<dbReference type="RefSeq" id="WP_252759721.1">
    <property type="nucleotide sequence ID" value="NZ_JAMXLY010000001.1"/>
</dbReference>
<evidence type="ECO:0000259" key="7">
    <source>
        <dbReference type="Pfam" id="PF04138"/>
    </source>
</evidence>
<feature type="transmembrane region" description="Helical" evidence="6">
    <location>
        <begin position="107"/>
        <end position="125"/>
    </location>
</feature>
<keyword evidence="2 6" id="KW-0812">Transmembrane</keyword>
<feature type="transmembrane region" description="Helical" evidence="6">
    <location>
        <begin position="44"/>
        <end position="65"/>
    </location>
</feature>
<gene>
    <name evidence="8" type="ORF">NG821_00655</name>
</gene>
<feature type="region of interest" description="Disordered" evidence="5">
    <location>
        <begin position="141"/>
        <end position="181"/>
    </location>
</feature>
<keyword evidence="3 6" id="KW-1133">Transmembrane helix</keyword>
<accession>A0ABT1BTG6</accession>
<evidence type="ECO:0000256" key="3">
    <source>
        <dbReference type="ARBA" id="ARBA00022989"/>
    </source>
</evidence>
<organism evidence="8 9">
    <name type="scientific">Segatella cerevisiae</name>
    <dbReference type="NCBI Taxonomy" id="2053716"/>
    <lineage>
        <taxon>Bacteria</taxon>
        <taxon>Pseudomonadati</taxon>
        <taxon>Bacteroidota</taxon>
        <taxon>Bacteroidia</taxon>
        <taxon>Bacteroidales</taxon>
        <taxon>Prevotellaceae</taxon>
        <taxon>Segatella</taxon>
    </lineage>
</organism>
<evidence type="ECO:0000256" key="4">
    <source>
        <dbReference type="ARBA" id="ARBA00023136"/>
    </source>
</evidence>
<evidence type="ECO:0000256" key="6">
    <source>
        <dbReference type="SAM" id="Phobius"/>
    </source>
</evidence>
<name>A0ABT1BTG6_9BACT</name>
<dbReference type="EMBL" id="JAMXLY010000001">
    <property type="protein sequence ID" value="MCO6024367.1"/>
    <property type="molecule type" value="Genomic_DNA"/>
</dbReference>
<feature type="compositionally biased region" description="Basic and acidic residues" evidence="5">
    <location>
        <begin position="165"/>
        <end position="181"/>
    </location>
</feature>
<keyword evidence="4 6" id="KW-0472">Membrane</keyword>
<comment type="caution">
    <text evidence="8">The sequence shown here is derived from an EMBL/GenBank/DDBJ whole genome shotgun (WGS) entry which is preliminary data.</text>
</comment>
<reference evidence="8 9" key="1">
    <citation type="submission" date="2022-06" db="EMBL/GenBank/DDBJ databases">
        <title>A taxonomic note on the genus Prevotella: Description of four novel genera and emended description of the genera Hallella and Xylanibacter.</title>
        <authorList>
            <person name="Hitch T.C.A."/>
        </authorList>
    </citation>
    <scope>NUCLEOTIDE SEQUENCE [LARGE SCALE GENOMIC DNA]</scope>
    <source>
        <strain evidence="8 9">DSM 100619</strain>
    </source>
</reference>
<dbReference type="InterPro" id="IPR007267">
    <property type="entry name" value="GtrA_DPMS_TM"/>
</dbReference>
<protein>
    <submittedName>
        <fullName evidence="8">GtrA family protein</fullName>
    </submittedName>
</protein>
<evidence type="ECO:0000256" key="2">
    <source>
        <dbReference type="ARBA" id="ARBA00022692"/>
    </source>
</evidence>
<evidence type="ECO:0000313" key="8">
    <source>
        <dbReference type="EMBL" id="MCO6024367.1"/>
    </source>
</evidence>
<evidence type="ECO:0000256" key="1">
    <source>
        <dbReference type="ARBA" id="ARBA00004141"/>
    </source>
</evidence>
<keyword evidence="9" id="KW-1185">Reference proteome</keyword>
<evidence type="ECO:0000313" key="9">
    <source>
        <dbReference type="Proteomes" id="UP001204015"/>
    </source>
</evidence>
<sequence>MGHLNQIRHEIWLISKAEMSASVASIIDFGLSIGLTEAEYLPYMWANLIGVISGGITNCCINYRYVFKNTRRNKRSIALRYFMIWSGSLFLNGGGTDLVTYLIGKDYFIVVKCIISIFVALLWNYPGQRKFVFSYKEPHPLKASANPASVPEEAQSQSGAIQGKSYERLESADQKSTETRQ</sequence>
<feature type="domain" description="GtrA/DPMS transmembrane" evidence="7">
    <location>
        <begin position="23"/>
        <end position="133"/>
    </location>
</feature>
<dbReference type="Pfam" id="PF04138">
    <property type="entry name" value="GtrA_DPMS_TM"/>
    <property type="match status" value="1"/>
</dbReference>
<feature type="transmembrane region" description="Helical" evidence="6">
    <location>
        <begin position="77"/>
        <end position="95"/>
    </location>
</feature>
<evidence type="ECO:0000256" key="5">
    <source>
        <dbReference type="SAM" id="MobiDB-lite"/>
    </source>
</evidence>
<proteinExistence type="predicted"/>
<comment type="subcellular location">
    <subcellularLocation>
        <location evidence="1">Membrane</location>
        <topology evidence="1">Multi-pass membrane protein</topology>
    </subcellularLocation>
</comment>
<dbReference type="Proteomes" id="UP001204015">
    <property type="component" value="Unassembled WGS sequence"/>
</dbReference>